<keyword evidence="1" id="KW-0472">Membrane</keyword>
<gene>
    <name evidence="2" type="primary">Necator_chrIII.g9433</name>
    <name evidence="2" type="ORF">RB195_008668</name>
</gene>
<evidence type="ECO:0000256" key="1">
    <source>
        <dbReference type="SAM" id="Phobius"/>
    </source>
</evidence>
<dbReference type="InterPro" id="IPR053322">
    <property type="entry name" value="PLA2-like"/>
</dbReference>
<sequence>MRQCVSEAMELVLAYTMTCRGQAVINLEVIVMRSSFVIIIVILAIQVERCEAFFGWISNAWNAATKWASNAARDAVKWVKDTYDGVQKKIDEMFAPLKRFGEEGWSCGADSVWITKVMAKISTIMLCKGLVKDINEACVHHDQCYLEKKETRITCDMLFCEKLAAIKKRVPTFSLCVQPDHFCLSVLYGGVAVY</sequence>
<organism evidence="2 3">
    <name type="scientific">Necator americanus</name>
    <name type="common">Human hookworm</name>
    <dbReference type="NCBI Taxonomy" id="51031"/>
    <lineage>
        <taxon>Eukaryota</taxon>
        <taxon>Metazoa</taxon>
        <taxon>Ecdysozoa</taxon>
        <taxon>Nematoda</taxon>
        <taxon>Chromadorea</taxon>
        <taxon>Rhabditida</taxon>
        <taxon>Rhabditina</taxon>
        <taxon>Rhabditomorpha</taxon>
        <taxon>Strongyloidea</taxon>
        <taxon>Ancylostomatidae</taxon>
        <taxon>Bunostominae</taxon>
        <taxon>Necator</taxon>
    </lineage>
</organism>
<proteinExistence type="predicted"/>
<keyword evidence="1" id="KW-1133">Transmembrane helix</keyword>
<evidence type="ECO:0000313" key="3">
    <source>
        <dbReference type="Proteomes" id="UP001303046"/>
    </source>
</evidence>
<dbReference type="PANTHER" id="PTHR34228">
    <property type="entry name" value="PROTEIN CBG09474-RELATED"/>
    <property type="match status" value="1"/>
</dbReference>
<protein>
    <submittedName>
        <fullName evidence="2">Uncharacterized protein</fullName>
    </submittedName>
</protein>
<dbReference type="Proteomes" id="UP001303046">
    <property type="component" value="Unassembled WGS sequence"/>
</dbReference>
<keyword evidence="3" id="KW-1185">Reference proteome</keyword>
<reference evidence="2 3" key="1">
    <citation type="submission" date="2023-08" db="EMBL/GenBank/DDBJ databases">
        <title>A Necator americanus chromosomal reference genome.</title>
        <authorList>
            <person name="Ilik V."/>
            <person name="Petrzelkova K.J."/>
            <person name="Pardy F."/>
            <person name="Fuh T."/>
            <person name="Niatou-Singa F.S."/>
            <person name="Gouil Q."/>
            <person name="Baker L."/>
            <person name="Ritchie M.E."/>
            <person name="Jex A.R."/>
            <person name="Gazzola D."/>
            <person name="Li H."/>
            <person name="Toshio Fujiwara R."/>
            <person name="Zhan B."/>
            <person name="Aroian R.V."/>
            <person name="Pafco B."/>
            <person name="Schwarz E.M."/>
        </authorList>
    </citation>
    <scope>NUCLEOTIDE SEQUENCE [LARGE SCALE GENOMIC DNA]</scope>
    <source>
        <strain evidence="2 3">Aroian</strain>
        <tissue evidence="2">Whole animal</tissue>
    </source>
</reference>
<comment type="caution">
    <text evidence="2">The sequence shown here is derived from an EMBL/GenBank/DDBJ whole genome shotgun (WGS) entry which is preliminary data.</text>
</comment>
<dbReference type="EMBL" id="JAVFWL010000003">
    <property type="protein sequence ID" value="KAK6740341.1"/>
    <property type="molecule type" value="Genomic_DNA"/>
</dbReference>
<feature type="transmembrane region" description="Helical" evidence="1">
    <location>
        <begin position="23"/>
        <end position="45"/>
    </location>
</feature>
<evidence type="ECO:0000313" key="2">
    <source>
        <dbReference type="EMBL" id="KAK6740341.1"/>
    </source>
</evidence>
<keyword evidence="1" id="KW-0812">Transmembrane</keyword>
<name>A0ABR1CQY5_NECAM</name>
<accession>A0ABR1CQY5</accession>